<sequence>MSKPNGDQQQPKTGSNVVPLGAAISNLCSIVTFASASGIPVEEVVEWVENGTLPSVTFSDFRMVNVGKLRADLLSGKESFNEGDYSHD</sequence>
<gene>
    <name evidence="1" type="ORF">GQA94_19195</name>
</gene>
<dbReference type="EMBL" id="CP046902">
    <property type="protein sequence ID" value="QGZ32071.1"/>
    <property type="molecule type" value="Genomic_DNA"/>
</dbReference>
<accession>A0A6I6M074</accession>
<organism evidence="1 2">
    <name type="scientific">Stutzerimonas stutzeri</name>
    <name type="common">Pseudomonas stutzeri</name>
    <dbReference type="NCBI Taxonomy" id="316"/>
    <lineage>
        <taxon>Bacteria</taxon>
        <taxon>Pseudomonadati</taxon>
        <taxon>Pseudomonadota</taxon>
        <taxon>Gammaproteobacteria</taxon>
        <taxon>Pseudomonadales</taxon>
        <taxon>Pseudomonadaceae</taxon>
        <taxon>Stutzerimonas</taxon>
    </lineage>
</organism>
<evidence type="ECO:0000313" key="1">
    <source>
        <dbReference type="EMBL" id="QGZ32071.1"/>
    </source>
</evidence>
<dbReference type="OrthoDB" id="6903529at2"/>
<evidence type="ECO:0000313" key="2">
    <source>
        <dbReference type="Proteomes" id="UP000438983"/>
    </source>
</evidence>
<proteinExistence type="predicted"/>
<dbReference type="AlphaFoldDB" id="A0A6I6M074"/>
<reference evidence="1 2" key="1">
    <citation type="submission" date="2019-12" db="EMBL/GenBank/DDBJ databases">
        <title>Complete genome sequence of Pseudomonas stutzeri.</title>
        <authorList>
            <person name="Lim S.R."/>
            <person name="Kim J.H."/>
        </authorList>
    </citation>
    <scope>NUCLEOTIDE SEQUENCE [LARGE SCALE GENOMIC DNA]</scope>
    <source>
        <strain evidence="1 2">PM101005</strain>
    </source>
</reference>
<name>A0A6I6M074_STUST</name>
<dbReference type="Proteomes" id="UP000438983">
    <property type="component" value="Chromosome"/>
</dbReference>
<dbReference type="RefSeq" id="WP_158189506.1">
    <property type="nucleotide sequence ID" value="NZ_CP046902.1"/>
</dbReference>
<protein>
    <submittedName>
        <fullName evidence="1">Uncharacterized protein</fullName>
    </submittedName>
</protein>